<sequence>MAPNSEKPATDRRQVSFPHLEYPVTREEEPRTPQQWLKGKRLQDGAQDLWRIHDSLYDLTSFVDVHPGGTQWITVTKGTDITEAFETHHLKGLAEEQLPKYFVRKTDAPRNSPFTFVEDGFYKTLKLKVAEKIKEIPKNVRKRSDFVTDNLLAAFVAVSSLSCWMMNRNIWVGLALIPASGYLLSSLVTCSHNYFHRRDNWRMYIFNLIGSSYSDWRISHAMSHHLHTNTAQDIELSVLEPFLLFLPYRTKSLFEQLAALYWPVIYSVALVVQLIKEVICCAVNVEGKQLTLANAIPFLVPTWMWYFGGLPLHWTLAVWVSTLTFASFFFVMFGLTAGHHAHENFFEGDKPRAEYVDWGLHQLDTVVERIDYAGNHFKSLTRFGDHYLHHLFPTLDHAELKYLYPILYEHCSKYEEQLRTTTFYKALISHCKQLIRNTPHDFTEKNRK</sequence>
<feature type="transmembrane region" description="Helical" evidence="4">
    <location>
        <begin position="312"/>
        <end position="335"/>
    </location>
</feature>
<feature type="transmembrane region" description="Helical" evidence="4">
    <location>
        <begin position="257"/>
        <end position="275"/>
    </location>
</feature>
<dbReference type="AlphaFoldDB" id="A0A0M3L9V1"/>
<feature type="region of interest" description="Disordered" evidence="5">
    <location>
        <begin position="1"/>
        <end position="30"/>
    </location>
</feature>
<evidence type="ECO:0000256" key="4">
    <source>
        <dbReference type="RuleBase" id="RU362121"/>
    </source>
</evidence>
<dbReference type="InterPro" id="IPR005804">
    <property type="entry name" value="FA_desaturase_dom"/>
</dbReference>
<dbReference type="PROSITE" id="PS50255">
    <property type="entry name" value="CYTOCHROME_B5_2"/>
    <property type="match status" value="1"/>
</dbReference>
<proteinExistence type="evidence at transcript level"/>
<dbReference type="SUPFAM" id="SSF55856">
    <property type="entry name" value="Cytochrome b5-like heme/steroid binding domain"/>
    <property type="match status" value="1"/>
</dbReference>
<keyword evidence="4" id="KW-0812">Transmembrane</keyword>
<protein>
    <submittedName>
        <fullName evidence="7">Desaturase</fullName>
    </submittedName>
</protein>
<feature type="domain" description="Cytochrome b5 heme-binding" evidence="6">
    <location>
        <begin position="21"/>
        <end position="107"/>
    </location>
</feature>
<feature type="transmembrane region" description="Helical" evidence="4">
    <location>
        <begin position="173"/>
        <end position="195"/>
    </location>
</feature>
<dbReference type="Gene3D" id="3.10.120.10">
    <property type="entry name" value="Cytochrome b5-like heme/steroid binding domain"/>
    <property type="match status" value="1"/>
</dbReference>
<dbReference type="GO" id="GO:0006629">
    <property type="term" value="P:lipid metabolic process"/>
    <property type="evidence" value="ECO:0007669"/>
    <property type="project" value="InterPro"/>
</dbReference>
<dbReference type="Pfam" id="PF00487">
    <property type="entry name" value="FA_desaturase"/>
    <property type="match status" value="1"/>
</dbReference>
<dbReference type="InterPro" id="IPR036400">
    <property type="entry name" value="Cyt_B5-like_heme/steroid_sf"/>
</dbReference>
<evidence type="ECO:0000256" key="2">
    <source>
        <dbReference type="ARBA" id="ARBA00022723"/>
    </source>
</evidence>
<keyword evidence="4" id="KW-1133">Transmembrane helix</keyword>
<dbReference type="PANTHER" id="PTHR16740">
    <property type="entry name" value="CYTOCHROME B5-RELATED PROTEIN-RELATED"/>
    <property type="match status" value="1"/>
</dbReference>
<evidence type="ECO:0000256" key="3">
    <source>
        <dbReference type="ARBA" id="ARBA00023004"/>
    </source>
</evidence>
<keyword evidence="4" id="KW-0472">Membrane</keyword>
<dbReference type="PROSITE" id="PS00191">
    <property type="entry name" value="CYTOCHROME_B5_1"/>
    <property type="match status" value="1"/>
</dbReference>
<accession>A0A0M3L9V1</accession>
<name>A0A0M3L9V1_CYDPO</name>
<dbReference type="InterPro" id="IPR053100">
    <property type="entry name" value="Cytochrome_b5-related"/>
</dbReference>
<organism evidence="7">
    <name type="scientific">Cydia pomonella</name>
    <name type="common">Codling moth</name>
    <dbReference type="NCBI Taxonomy" id="82600"/>
    <lineage>
        <taxon>Eukaryota</taxon>
        <taxon>Metazoa</taxon>
        <taxon>Ecdysozoa</taxon>
        <taxon>Arthropoda</taxon>
        <taxon>Hexapoda</taxon>
        <taxon>Insecta</taxon>
        <taxon>Pterygota</taxon>
        <taxon>Neoptera</taxon>
        <taxon>Endopterygota</taxon>
        <taxon>Lepidoptera</taxon>
        <taxon>Glossata</taxon>
        <taxon>Ditrysia</taxon>
        <taxon>Tortricoidea</taxon>
        <taxon>Tortricidae</taxon>
        <taxon>Olethreutinae</taxon>
        <taxon>Grapholitini</taxon>
        <taxon>Cydia</taxon>
    </lineage>
</organism>
<evidence type="ECO:0000259" key="6">
    <source>
        <dbReference type="PROSITE" id="PS50255"/>
    </source>
</evidence>
<keyword evidence="3 4" id="KW-0408">Iron</keyword>
<dbReference type="SMART" id="SM01117">
    <property type="entry name" value="Cyt-b5"/>
    <property type="match status" value="1"/>
</dbReference>
<evidence type="ECO:0000256" key="5">
    <source>
        <dbReference type="SAM" id="MobiDB-lite"/>
    </source>
</evidence>
<keyword evidence="1 4" id="KW-0349">Heme</keyword>
<dbReference type="EMBL" id="KM366796">
    <property type="protein sequence ID" value="AIM40226.1"/>
    <property type="molecule type" value="mRNA"/>
</dbReference>
<dbReference type="GO" id="GO:0020037">
    <property type="term" value="F:heme binding"/>
    <property type="evidence" value="ECO:0007669"/>
    <property type="project" value="UniProtKB-UniRule"/>
</dbReference>
<evidence type="ECO:0000256" key="1">
    <source>
        <dbReference type="ARBA" id="ARBA00022617"/>
    </source>
</evidence>
<dbReference type="GO" id="GO:0046872">
    <property type="term" value="F:metal ion binding"/>
    <property type="evidence" value="ECO:0007669"/>
    <property type="project" value="UniProtKB-UniRule"/>
</dbReference>
<reference evidence="7" key="1">
    <citation type="submission" date="2014-08" db="EMBL/GenBank/DDBJ databases">
        <title>Desaturase orthologues with different specificity, Delta9 and Delta10 respectively, account for differences in sex pheromone biosynthesis between the two tortricid moths Cydia pomonella and Grapholita molesta.</title>
        <authorList>
            <person name="Ding B.-J."/>
            <person name="Loefstedt C."/>
        </authorList>
    </citation>
    <scope>NUCLEOTIDE SEQUENCE</scope>
    <source>
        <strain evidence="7">1240_RIDY</strain>
        <tissue evidence="7">Pheromone gland</tissue>
    </source>
</reference>
<dbReference type="InterPro" id="IPR001199">
    <property type="entry name" value="Cyt_B5-like_heme/steroid-bd"/>
</dbReference>
<dbReference type="Pfam" id="PF00173">
    <property type="entry name" value="Cyt-b5"/>
    <property type="match status" value="1"/>
</dbReference>
<dbReference type="InterPro" id="IPR018506">
    <property type="entry name" value="Cyt_B5_heme-BS"/>
</dbReference>
<dbReference type="PANTHER" id="PTHR16740:SF1">
    <property type="entry name" value="CYTOCHROME B5-RELATED PROTEIN-RELATED"/>
    <property type="match status" value="1"/>
</dbReference>
<keyword evidence="2 4" id="KW-0479">Metal-binding</keyword>
<comment type="similarity">
    <text evidence="4">Belongs to the cytochrome b5 family.</text>
</comment>
<evidence type="ECO:0000313" key="7">
    <source>
        <dbReference type="EMBL" id="AIM40226.1"/>
    </source>
</evidence>
<comment type="caution">
    <text evidence="4">Lacks conserved residue(s) required for the propagation of feature annotation.</text>
</comment>